<reference evidence="5 6" key="1">
    <citation type="submission" date="2018-10" db="EMBL/GenBank/DDBJ databases">
        <authorList>
            <consortium name="Pathogen Informatics"/>
        </authorList>
    </citation>
    <scope>NUCLEOTIDE SEQUENCE [LARGE SCALE GENOMIC DNA]</scope>
</reference>
<dbReference type="InterPro" id="IPR043127">
    <property type="entry name" value="Sec-1-like_dom3a"/>
</dbReference>
<dbReference type="FunFam" id="3.40.50.2060:FF:000001">
    <property type="entry name" value="syntaxin-binding protein 1 isoform X2"/>
    <property type="match status" value="1"/>
</dbReference>
<protein>
    <submittedName>
        <fullName evidence="7">Syntaxin binding protein 1</fullName>
    </submittedName>
</protein>
<evidence type="ECO:0000313" key="5">
    <source>
        <dbReference type="EMBL" id="VDD74371.1"/>
    </source>
</evidence>
<dbReference type="WBParaSite" id="MCU_002592-RA">
    <property type="protein sequence ID" value="MCU_002592-RA"/>
    <property type="gene ID" value="MCU_002592"/>
</dbReference>
<sequence length="651" mass="72614">MSLKQCVAKKILNEVILPLKKPKEWKVLVLDKLSTRMVSSCCKMHEIMNEGITLVEDVSKRREILPLEAIYLITPTERSIQALMNDFQGPRFQYKAAHVFLTEACPDELFNRLCQSSCATFIKTLKEINIAFLPVEGRVFSLDSPDSTQFYFHQSYPPHPGQMHHLEHIAEQIATLCATVGEYPPIRYRNQHDKNCEFAQLVQQKLDAYKADDPQMGEGPYKDRSQLIILDRGFDPISPILHELTFQAMAYDLLAIENDVYRYINTSGPEEREKEVILDESDDLWCELRHQHIAVVSQQVTNKLKKFAEEKRMASGGDKTTIRDLSQMLKKMPQYQKELSMYSTHFHLAEDCMHNYQTYTNKLCKVEQDLALGTDAEGERIKDHMRNTVPLLIDSNVSTYDKLRLILLYVIQRGGISEENLAKLIQHAQIPEPQAAVVRNLAALGVPVLQEAGGGPTIGRRKAPQPYLPANRRTRTDEPKYQMSRWTPYLKDLIEDACEDRLDVRLFPFFGGGPVKSGGIGGGLSRTSGGGGSVGGGSMSARYGQWHREKGAQTRSGPRLIFFILGGISYSEMRCAYEVMSAYTSVAGGGGGGKQWDILVGGTHLLTPETFISDLERLSYPPGTTGTATGGVMGGQSAGSQSQHGGGSETV</sequence>
<evidence type="ECO:0000313" key="7">
    <source>
        <dbReference type="WBParaSite" id="MCU_002592-RA"/>
    </source>
</evidence>
<evidence type="ECO:0000313" key="6">
    <source>
        <dbReference type="Proteomes" id="UP000267029"/>
    </source>
</evidence>
<feature type="region of interest" description="Disordered" evidence="4">
    <location>
        <begin position="618"/>
        <end position="651"/>
    </location>
</feature>
<keyword evidence="3" id="KW-0653">Protein transport</keyword>
<accession>A0A158QS60</accession>
<reference evidence="7" key="2">
    <citation type="submission" date="2019-11" db="UniProtKB">
        <authorList>
            <consortium name="WormBaseParasite"/>
        </authorList>
    </citation>
    <scope>IDENTIFICATION</scope>
</reference>
<evidence type="ECO:0000256" key="1">
    <source>
        <dbReference type="ARBA" id="ARBA00009884"/>
    </source>
</evidence>
<feature type="compositionally biased region" description="Gly residues" evidence="4">
    <location>
        <begin position="628"/>
        <end position="637"/>
    </location>
</feature>
<dbReference type="GO" id="GO:0015031">
    <property type="term" value="P:protein transport"/>
    <property type="evidence" value="ECO:0007669"/>
    <property type="project" value="UniProtKB-KW"/>
</dbReference>
<dbReference type="InterPro" id="IPR001619">
    <property type="entry name" value="Sec1-like"/>
</dbReference>
<evidence type="ECO:0000256" key="3">
    <source>
        <dbReference type="ARBA" id="ARBA00022927"/>
    </source>
</evidence>
<dbReference type="Gene3D" id="3.90.830.10">
    <property type="entry name" value="Syntaxin Binding Protein 1, Chain A, domain 2"/>
    <property type="match status" value="1"/>
</dbReference>
<feature type="compositionally biased region" description="Gly residues" evidence="4">
    <location>
        <begin position="521"/>
        <end position="538"/>
    </location>
</feature>
<dbReference type="PANTHER" id="PTHR11679">
    <property type="entry name" value="VESICLE PROTEIN SORTING-ASSOCIATED"/>
    <property type="match status" value="1"/>
</dbReference>
<dbReference type="Proteomes" id="UP000267029">
    <property type="component" value="Unassembled WGS sequence"/>
</dbReference>
<dbReference type="Gene3D" id="3.40.50.2060">
    <property type="match status" value="1"/>
</dbReference>
<dbReference type="InterPro" id="IPR043154">
    <property type="entry name" value="Sec-1-like_dom1"/>
</dbReference>
<dbReference type="FunFam" id="3.90.830.10:FF:000001">
    <property type="entry name" value="syntaxin-binding protein 1 isoform X2"/>
    <property type="match status" value="1"/>
</dbReference>
<proteinExistence type="inferred from homology"/>
<evidence type="ECO:0000256" key="2">
    <source>
        <dbReference type="ARBA" id="ARBA00022448"/>
    </source>
</evidence>
<dbReference type="InterPro" id="IPR027482">
    <property type="entry name" value="Sec1-like_dom2"/>
</dbReference>
<dbReference type="PIRSF" id="PIRSF005715">
    <property type="entry name" value="VPS45_Sec1"/>
    <property type="match status" value="1"/>
</dbReference>
<evidence type="ECO:0000256" key="4">
    <source>
        <dbReference type="SAM" id="MobiDB-lite"/>
    </source>
</evidence>
<keyword evidence="6" id="KW-1185">Reference proteome</keyword>
<dbReference type="EMBL" id="UXSR01000030">
    <property type="protein sequence ID" value="VDD74371.1"/>
    <property type="molecule type" value="Genomic_DNA"/>
</dbReference>
<name>A0A158QS60_MESCO</name>
<feature type="region of interest" description="Disordered" evidence="4">
    <location>
        <begin position="455"/>
        <end position="475"/>
    </location>
</feature>
<organism evidence="7">
    <name type="scientific">Mesocestoides corti</name>
    <name type="common">Flatworm</name>
    <dbReference type="NCBI Taxonomy" id="53468"/>
    <lineage>
        <taxon>Eukaryota</taxon>
        <taxon>Metazoa</taxon>
        <taxon>Spiralia</taxon>
        <taxon>Lophotrochozoa</taxon>
        <taxon>Platyhelminthes</taxon>
        <taxon>Cestoda</taxon>
        <taxon>Eucestoda</taxon>
        <taxon>Cyclophyllidea</taxon>
        <taxon>Mesocestoididae</taxon>
        <taxon>Mesocestoides</taxon>
    </lineage>
</organism>
<dbReference type="SUPFAM" id="SSF56815">
    <property type="entry name" value="Sec1/munc18-like (SM) proteins"/>
    <property type="match status" value="1"/>
</dbReference>
<dbReference type="InterPro" id="IPR036045">
    <property type="entry name" value="Sec1-like_sf"/>
</dbReference>
<comment type="similarity">
    <text evidence="1">Belongs to the STXBP/unc-18/SEC1 family.</text>
</comment>
<keyword evidence="2" id="KW-0813">Transport</keyword>
<gene>
    <name evidence="5" type="ORF">MCOS_LOCUS374</name>
</gene>
<dbReference type="Gene3D" id="3.40.50.1910">
    <property type="match status" value="1"/>
</dbReference>
<feature type="region of interest" description="Disordered" evidence="4">
    <location>
        <begin position="521"/>
        <end position="541"/>
    </location>
</feature>
<dbReference type="GO" id="GO:0016192">
    <property type="term" value="P:vesicle-mediated transport"/>
    <property type="evidence" value="ECO:0007669"/>
    <property type="project" value="InterPro"/>
</dbReference>
<dbReference type="Pfam" id="PF00995">
    <property type="entry name" value="Sec1"/>
    <property type="match status" value="1"/>
</dbReference>
<dbReference type="AlphaFoldDB" id="A0A158QS60"/>
<dbReference type="Gene3D" id="1.25.40.60">
    <property type="match status" value="1"/>
</dbReference>
<dbReference type="STRING" id="53468.A0A158QS60"/>
<dbReference type="OrthoDB" id="2228at2759"/>